<dbReference type="SUPFAM" id="SSF55073">
    <property type="entry name" value="Nucleotide cyclase"/>
    <property type="match status" value="1"/>
</dbReference>
<dbReference type="GO" id="GO:0009190">
    <property type="term" value="P:cyclic nucleotide biosynthetic process"/>
    <property type="evidence" value="ECO:0007669"/>
    <property type="project" value="InterPro"/>
</dbReference>
<sequence length="245" mass="27764">MLGKSSELTQDSETMILETQKRIWRAIKQGGVEYYGIISESDEFLREHVNEKIPMAVMFVDLVGSTDMSLSLPEEKVAMIVSSFAQEMAIAVKQHHGYALKFVGDAVIGYFIHKSALMASDNAISCAQTMIKIIEDGINPILNNYDYPDLFIKIGVDYGESMVMRYGNDKARSHVDLLGPVMNIAAKVQNKAKPQQIMIGEDIFNKIHPTTQKNFELKVWNENEWNYRNRQTGKLYPVYGSKTKL</sequence>
<dbReference type="InterPro" id="IPR029787">
    <property type="entry name" value="Nucleotide_cyclase"/>
</dbReference>
<dbReference type="Pfam" id="PF00211">
    <property type="entry name" value="Guanylate_cyc"/>
    <property type="match status" value="1"/>
</dbReference>
<organism evidence="2">
    <name type="scientific">uncultured marine thaumarchaeote AD1000_26_G12</name>
    <dbReference type="NCBI Taxonomy" id="1455904"/>
    <lineage>
        <taxon>Archaea</taxon>
        <taxon>Nitrososphaerota</taxon>
        <taxon>environmental samples</taxon>
    </lineage>
</organism>
<proteinExistence type="predicted"/>
<reference evidence="2" key="1">
    <citation type="journal article" date="2014" name="Genome Biol. Evol.">
        <title>Pangenome evidence for extensive interdomain horizontal transfer affecting lineage core and shell genes in uncultured planktonic thaumarchaeota and euryarchaeota.</title>
        <authorList>
            <person name="Deschamps P."/>
            <person name="Zivanovic Y."/>
            <person name="Moreira D."/>
            <person name="Rodriguez-Valera F."/>
            <person name="Lopez-Garcia P."/>
        </authorList>
    </citation>
    <scope>NUCLEOTIDE SEQUENCE</scope>
</reference>
<dbReference type="PANTHER" id="PTHR43081">
    <property type="entry name" value="ADENYLATE CYCLASE, TERMINAL-DIFFERENTIATION SPECIFIC-RELATED"/>
    <property type="match status" value="1"/>
</dbReference>
<dbReference type="PANTHER" id="PTHR43081:SF1">
    <property type="entry name" value="ADENYLATE CYCLASE, TERMINAL-DIFFERENTIATION SPECIFIC"/>
    <property type="match status" value="1"/>
</dbReference>
<feature type="domain" description="Guanylate cyclase" evidence="1">
    <location>
        <begin position="56"/>
        <end position="189"/>
    </location>
</feature>
<dbReference type="SMART" id="SM00044">
    <property type="entry name" value="CYCc"/>
    <property type="match status" value="1"/>
</dbReference>
<dbReference type="InterPro" id="IPR050697">
    <property type="entry name" value="Adenylyl/Guanylyl_Cyclase_3/4"/>
</dbReference>
<dbReference type="GO" id="GO:0035556">
    <property type="term" value="P:intracellular signal transduction"/>
    <property type="evidence" value="ECO:0007669"/>
    <property type="project" value="InterPro"/>
</dbReference>
<evidence type="ECO:0000259" key="1">
    <source>
        <dbReference type="PROSITE" id="PS50125"/>
    </source>
</evidence>
<dbReference type="InterPro" id="IPR001054">
    <property type="entry name" value="A/G_cyclase"/>
</dbReference>
<dbReference type="AlphaFoldDB" id="A0A075FNC7"/>
<keyword evidence="2" id="KW-0456">Lyase</keyword>
<evidence type="ECO:0000313" key="2">
    <source>
        <dbReference type="EMBL" id="AIE92753.1"/>
    </source>
</evidence>
<accession>A0A075FNC7</accession>
<protein>
    <submittedName>
        <fullName evidence="2">Adenylate/guanylate cyclase</fullName>
        <ecNumber evidence="2">4.6.1.1</ecNumber>
    </submittedName>
</protein>
<dbReference type="EMBL" id="KF900375">
    <property type="protein sequence ID" value="AIE92753.1"/>
    <property type="molecule type" value="Genomic_DNA"/>
</dbReference>
<dbReference type="GO" id="GO:0004016">
    <property type="term" value="F:adenylate cyclase activity"/>
    <property type="evidence" value="ECO:0007669"/>
    <property type="project" value="UniProtKB-EC"/>
</dbReference>
<dbReference type="EC" id="4.6.1.1" evidence="2"/>
<dbReference type="Gene3D" id="3.30.70.1230">
    <property type="entry name" value="Nucleotide cyclase"/>
    <property type="match status" value="1"/>
</dbReference>
<name>A0A075FNC7_9ARCH</name>
<dbReference type="PROSITE" id="PS50125">
    <property type="entry name" value="GUANYLATE_CYCLASE_2"/>
    <property type="match status" value="1"/>
</dbReference>
<dbReference type="CDD" id="cd07302">
    <property type="entry name" value="CHD"/>
    <property type="match status" value="1"/>
</dbReference>